<name>A0AAE9ZCR4_9PROT</name>
<gene>
    <name evidence="3" type="ORF">PUV54_14180</name>
</gene>
<dbReference type="RefSeq" id="WP_274492922.1">
    <property type="nucleotide sequence ID" value="NZ_CP118166.1"/>
</dbReference>
<keyword evidence="4" id="KW-1185">Reference proteome</keyword>
<proteinExistence type="predicted"/>
<dbReference type="Proteomes" id="UP001214043">
    <property type="component" value="Chromosome"/>
</dbReference>
<evidence type="ECO:0000256" key="1">
    <source>
        <dbReference type="SAM" id="MobiDB-lite"/>
    </source>
</evidence>
<evidence type="ECO:0000256" key="2">
    <source>
        <dbReference type="SAM" id="Phobius"/>
    </source>
</evidence>
<keyword evidence="2" id="KW-0812">Transmembrane</keyword>
<organism evidence="3 4">
    <name type="scientific">Hyphococcus flavus</name>
    <dbReference type="NCBI Taxonomy" id="1866326"/>
    <lineage>
        <taxon>Bacteria</taxon>
        <taxon>Pseudomonadati</taxon>
        <taxon>Pseudomonadota</taxon>
        <taxon>Alphaproteobacteria</taxon>
        <taxon>Parvularculales</taxon>
        <taxon>Parvularculaceae</taxon>
        <taxon>Hyphococcus</taxon>
    </lineage>
</organism>
<feature type="compositionally biased region" description="Polar residues" evidence="1">
    <location>
        <begin position="32"/>
        <end position="43"/>
    </location>
</feature>
<feature type="region of interest" description="Disordered" evidence="1">
    <location>
        <begin position="31"/>
        <end position="60"/>
    </location>
</feature>
<dbReference type="EMBL" id="CP118166">
    <property type="protein sequence ID" value="WDI31100.1"/>
    <property type="molecule type" value="Genomic_DNA"/>
</dbReference>
<dbReference type="KEGG" id="hfl:PUV54_14180"/>
<evidence type="ECO:0000313" key="4">
    <source>
        <dbReference type="Proteomes" id="UP001214043"/>
    </source>
</evidence>
<reference evidence="3" key="1">
    <citation type="submission" date="2023-02" db="EMBL/GenBank/DDBJ databases">
        <title>Genome sequence of Hyphococcus flavus.</title>
        <authorList>
            <person name="Rong J.-C."/>
            <person name="Zhao Q."/>
            <person name="Yi M."/>
            <person name="Wu J.-Y."/>
        </authorList>
    </citation>
    <scope>NUCLEOTIDE SEQUENCE</scope>
    <source>
        <strain evidence="3">MCCC 1K03223</strain>
    </source>
</reference>
<sequence length="60" mass="6851">MVWLAAHIWFLLFIAFGIGLGTGWWIWGARSEQPSQPQNSDTPMGTLDIDYDPAEEQRKT</sequence>
<keyword evidence="2" id="KW-0472">Membrane</keyword>
<protein>
    <submittedName>
        <fullName evidence="3">Uncharacterized protein</fullName>
    </submittedName>
</protein>
<keyword evidence="2" id="KW-1133">Transmembrane helix</keyword>
<evidence type="ECO:0000313" key="3">
    <source>
        <dbReference type="EMBL" id="WDI31100.1"/>
    </source>
</evidence>
<dbReference type="AlphaFoldDB" id="A0AAE9ZCR4"/>
<feature type="transmembrane region" description="Helical" evidence="2">
    <location>
        <begin position="6"/>
        <end position="27"/>
    </location>
</feature>
<accession>A0AAE9ZCR4</accession>